<evidence type="ECO:0000256" key="8">
    <source>
        <dbReference type="SAM" id="MobiDB-lite"/>
    </source>
</evidence>
<evidence type="ECO:0000256" key="2">
    <source>
        <dbReference type="ARBA" id="ARBA00010210"/>
    </source>
</evidence>
<dbReference type="InterPro" id="IPR001965">
    <property type="entry name" value="Znf_PHD"/>
</dbReference>
<protein>
    <recommendedName>
        <fullName evidence="9">Zinc finger PHD-type domain-containing protein</fullName>
    </recommendedName>
</protein>
<dbReference type="InParanoid" id="A0A1Y2EZM0"/>
<dbReference type="OrthoDB" id="5411773at2759"/>
<dbReference type="AlphaFoldDB" id="A0A1Y2EZM0"/>
<evidence type="ECO:0000256" key="7">
    <source>
        <dbReference type="ARBA" id="ARBA00023242"/>
    </source>
</evidence>
<dbReference type="Gene3D" id="3.30.40.10">
    <property type="entry name" value="Zinc/RING finger domain, C3HC4 (zinc finger)"/>
    <property type="match status" value="1"/>
</dbReference>
<feature type="non-terminal residue" evidence="10">
    <location>
        <position position="1"/>
    </location>
</feature>
<dbReference type="SMART" id="SM00249">
    <property type="entry name" value="PHD"/>
    <property type="match status" value="1"/>
</dbReference>
<dbReference type="SUPFAM" id="SSF57903">
    <property type="entry name" value="FYVE/PHD zinc finger"/>
    <property type="match status" value="1"/>
</dbReference>
<dbReference type="GO" id="GO:0005634">
    <property type="term" value="C:nucleus"/>
    <property type="evidence" value="ECO:0007669"/>
    <property type="project" value="UniProtKB-SubCell"/>
</dbReference>
<dbReference type="GO" id="GO:0000785">
    <property type="term" value="C:chromatin"/>
    <property type="evidence" value="ECO:0007669"/>
    <property type="project" value="UniProtKB-ARBA"/>
</dbReference>
<dbReference type="PANTHER" id="PTHR10333">
    <property type="entry name" value="INHIBITOR OF GROWTH PROTEIN"/>
    <property type="match status" value="1"/>
</dbReference>
<reference evidence="10 11" key="1">
    <citation type="submission" date="2016-07" db="EMBL/GenBank/DDBJ databases">
        <title>Pervasive Adenine N6-methylation of Active Genes in Fungi.</title>
        <authorList>
            <consortium name="DOE Joint Genome Institute"/>
            <person name="Mondo S.J."/>
            <person name="Dannebaum R.O."/>
            <person name="Kuo R.C."/>
            <person name="Labutti K."/>
            <person name="Haridas S."/>
            <person name="Kuo A."/>
            <person name="Salamov A."/>
            <person name="Ahrendt S.R."/>
            <person name="Lipzen A."/>
            <person name="Sullivan W."/>
            <person name="Andreopoulos W.B."/>
            <person name="Clum A."/>
            <person name="Lindquist E."/>
            <person name="Daum C."/>
            <person name="Ramamoorthy G.K."/>
            <person name="Gryganskyi A."/>
            <person name="Culley D."/>
            <person name="Magnuson J.K."/>
            <person name="James T.Y."/>
            <person name="O'Malley M.A."/>
            <person name="Stajich J.E."/>
            <person name="Spatafora J.W."/>
            <person name="Visel A."/>
            <person name="Grigoriev I.V."/>
        </authorList>
    </citation>
    <scope>NUCLEOTIDE SEQUENCE [LARGE SCALE GENOMIC DNA]</scope>
    <source>
        <strain evidence="10 11">62-1032</strain>
    </source>
</reference>
<evidence type="ECO:0000256" key="6">
    <source>
        <dbReference type="ARBA" id="ARBA00022853"/>
    </source>
</evidence>
<feature type="region of interest" description="Disordered" evidence="8">
    <location>
        <begin position="35"/>
        <end position="58"/>
    </location>
</feature>
<dbReference type="InterPro" id="IPR013083">
    <property type="entry name" value="Znf_RING/FYVE/PHD"/>
</dbReference>
<dbReference type="EMBL" id="MCGR01000034">
    <property type="protein sequence ID" value="ORY76566.1"/>
    <property type="molecule type" value="Genomic_DNA"/>
</dbReference>
<feature type="domain" description="Zinc finger PHD-type" evidence="9">
    <location>
        <begin position="1"/>
        <end position="35"/>
    </location>
</feature>
<evidence type="ECO:0000256" key="4">
    <source>
        <dbReference type="ARBA" id="ARBA00022771"/>
    </source>
</evidence>
<comment type="similarity">
    <text evidence="2">Belongs to the ING family.</text>
</comment>
<keyword evidence="4" id="KW-0863">Zinc-finger</keyword>
<keyword evidence="3" id="KW-0479">Metal-binding</keyword>
<keyword evidence="7" id="KW-0539">Nucleus</keyword>
<evidence type="ECO:0000313" key="10">
    <source>
        <dbReference type="EMBL" id="ORY76566.1"/>
    </source>
</evidence>
<dbReference type="STRING" id="106004.A0A1Y2EZM0"/>
<proteinExistence type="inferred from homology"/>
<keyword evidence="5" id="KW-0862">Zinc</keyword>
<comment type="subcellular location">
    <subcellularLocation>
        <location evidence="1">Nucleus</location>
    </subcellularLocation>
</comment>
<dbReference type="InterPro" id="IPR028651">
    <property type="entry name" value="ING_fam"/>
</dbReference>
<evidence type="ECO:0000256" key="3">
    <source>
        <dbReference type="ARBA" id="ARBA00022723"/>
    </source>
</evidence>
<evidence type="ECO:0000256" key="1">
    <source>
        <dbReference type="ARBA" id="ARBA00004123"/>
    </source>
</evidence>
<dbReference type="Proteomes" id="UP000193467">
    <property type="component" value="Unassembled WGS sequence"/>
</dbReference>
<evidence type="ECO:0000313" key="11">
    <source>
        <dbReference type="Proteomes" id="UP000193467"/>
    </source>
</evidence>
<dbReference type="GO" id="GO:0008270">
    <property type="term" value="F:zinc ion binding"/>
    <property type="evidence" value="ECO:0007669"/>
    <property type="project" value="UniProtKB-KW"/>
</dbReference>
<accession>A0A1Y2EZM0</accession>
<organism evidence="10 11">
    <name type="scientific">Leucosporidium creatinivorum</name>
    <dbReference type="NCBI Taxonomy" id="106004"/>
    <lineage>
        <taxon>Eukaryota</taxon>
        <taxon>Fungi</taxon>
        <taxon>Dikarya</taxon>
        <taxon>Basidiomycota</taxon>
        <taxon>Pucciniomycotina</taxon>
        <taxon>Microbotryomycetes</taxon>
        <taxon>Leucosporidiales</taxon>
        <taxon>Leucosporidium</taxon>
    </lineage>
</organism>
<sequence length="58" mass="6259">LIGCDNEECRIQWYHPSCVGLKGVPNDDWTCAECSRSETNGNGKRASGMQSGGGKKRA</sequence>
<dbReference type="GO" id="GO:0006325">
    <property type="term" value="P:chromatin organization"/>
    <property type="evidence" value="ECO:0007669"/>
    <property type="project" value="UniProtKB-KW"/>
</dbReference>
<keyword evidence="6" id="KW-0156">Chromatin regulator</keyword>
<dbReference type="PANTHER" id="PTHR10333:SF42">
    <property type="entry name" value="INHIBITOR OF GROWTH PROTEIN 5"/>
    <property type="match status" value="1"/>
</dbReference>
<dbReference type="InterPro" id="IPR011011">
    <property type="entry name" value="Znf_FYVE_PHD"/>
</dbReference>
<name>A0A1Y2EZM0_9BASI</name>
<evidence type="ECO:0000256" key="5">
    <source>
        <dbReference type="ARBA" id="ARBA00022833"/>
    </source>
</evidence>
<evidence type="ECO:0000259" key="9">
    <source>
        <dbReference type="SMART" id="SM00249"/>
    </source>
</evidence>
<keyword evidence="11" id="KW-1185">Reference proteome</keyword>
<gene>
    <name evidence="10" type="ORF">BCR35DRAFT_267424</name>
</gene>
<comment type="caution">
    <text evidence="10">The sequence shown here is derived from an EMBL/GenBank/DDBJ whole genome shotgun (WGS) entry which is preliminary data.</text>
</comment>